<dbReference type="PROSITE" id="PS51747">
    <property type="entry name" value="CYT_DCMP_DEAMINASES_2"/>
    <property type="match status" value="1"/>
</dbReference>
<dbReference type="PROSITE" id="PS00903">
    <property type="entry name" value="CYT_DCMP_DEAMINASES_1"/>
    <property type="match status" value="1"/>
</dbReference>
<dbReference type="PANTHER" id="PTHR11079:SF202">
    <property type="entry name" value="TRNA-SPECIFIC ADENOSINE DEAMINASE"/>
    <property type="match status" value="1"/>
</dbReference>
<feature type="active site" description="Proton donor" evidence="8">
    <location>
        <position position="49"/>
    </location>
</feature>
<comment type="function">
    <text evidence="8">Catalyzes the deamination of adenosine to inosine at the wobble position 34 of tRNA(Arg2).</text>
</comment>
<dbReference type="InterPro" id="IPR016193">
    <property type="entry name" value="Cytidine_deaminase-like"/>
</dbReference>
<feature type="binding site" evidence="8">
    <location>
        <position position="47"/>
    </location>
    <ligand>
        <name>Zn(2+)</name>
        <dbReference type="ChEBI" id="CHEBI:29105"/>
        <note>catalytic</note>
    </ligand>
</feature>
<dbReference type="HAMAP" id="MF_00972">
    <property type="entry name" value="tRNA_aden_deaminase"/>
    <property type="match status" value="1"/>
</dbReference>
<dbReference type="CDD" id="cd01285">
    <property type="entry name" value="nucleoside_deaminase"/>
    <property type="match status" value="1"/>
</dbReference>
<proteinExistence type="inferred from homology"/>
<reference evidence="10" key="1">
    <citation type="submission" date="2024-05" db="EMBL/GenBank/DDBJ databases">
        <authorList>
            <person name="Cai S.Y."/>
            <person name="Jin L.M."/>
            <person name="Li H.R."/>
        </authorList>
    </citation>
    <scope>NUCLEOTIDE SEQUENCE</scope>
    <source>
        <strain evidence="10">A5-74</strain>
    </source>
</reference>
<dbReference type="InterPro" id="IPR002125">
    <property type="entry name" value="CMP_dCMP_dom"/>
</dbReference>
<keyword evidence="3 8" id="KW-0819">tRNA processing</keyword>
<dbReference type="GO" id="GO:0008270">
    <property type="term" value="F:zinc ion binding"/>
    <property type="evidence" value="ECO:0007669"/>
    <property type="project" value="UniProtKB-UniRule"/>
</dbReference>
<dbReference type="AlphaFoldDB" id="A0AAU8DTU3"/>
<dbReference type="Pfam" id="PF14437">
    <property type="entry name" value="MafB19-deam"/>
    <property type="match status" value="1"/>
</dbReference>
<feature type="binding site" evidence="8">
    <location>
        <position position="80"/>
    </location>
    <ligand>
        <name>Zn(2+)</name>
        <dbReference type="ChEBI" id="CHEBI:29105"/>
        <note>catalytic</note>
    </ligand>
</feature>
<evidence type="ECO:0000256" key="2">
    <source>
        <dbReference type="ARBA" id="ARBA00011738"/>
    </source>
</evidence>
<organism evidence="10">
    <name type="scientific">Nakamurella sp. A5-74</name>
    <dbReference type="NCBI Taxonomy" id="3158264"/>
    <lineage>
        <taxon>Bacteria</taxon>
        <taxon>Bacillati</taxon>
        <taxon>Actinomycetota</taxon>
        <taxon>Actinomycetes</taxon>
        <taxon>Nakamurellales</taxon>
        <taxon>Nakamurellaceae</taxon>
        <taxon>Nakamurella</taxon>
    </lineage>
</organism>
<dbReference type="Gene3D" id="3.40.140.10">
    <property type="entry name" value="Cytidine Deaminase, domain 2"/>
    <property type="match status" value="1"/>
</dbReference>
<comment type="cofactor">
    <cofactor evidence="8">
        <name>Zn(2+)</name>
        <dbReference type="ChEBI" id="CHEBI:29105"/>
    </cofactor>
    <text evidence="8">Binds 1 zinc ion per subunit.</text>
</comment>
<evidence type="ECO:0000256" key="8">
    <source>
        <dbReference type="HAMAP-Rule" id="MF_00972"/>
    </source>
</evidence>
<dbReference type="RefSeq" id="WP_353651370.1">
    <property type="nucleotide sequence ID" value="NZ_CP159218.1"/>
</dbReference>
<sequence length="144" mass="15071">MRTALSEAAAAGAAGDVPIGAVITTADGTLLAVGRNEREHAHDPTAHAEIVALRAAAAVTGQWNLTGTSLYVTVEPCAMCAGALVQARVRTLVYGCREPKSGAAGSLWDLLTDPRIHHRVEVIGGVLADEAATLMREFFAARRR</sequence>
<feature type="domain" description="CMP/dCMP-type deaminase" evidence="9">
    <location>
        <begin position="1"/>
        <end position="107"/>
    </location>
</feature>
<dbReference type="PANTHER" id="PTHR11079">
    <property type="entry name" value="CYTOSINE DEAMINASE FAMILY MEMBER"/>
    <property type="match status" value="1"/>
</dbReference>
<comment type="catalytic activity">
    <reaction evidence="7 8">
        <text>adenosine(34) in tRNA + H2O + H(+) = inosine(34) in tRNA + NH4(+)</text>
        <dbReference type="Rhea" id="RHEA:43168"/>
        <dbReference type="Rhea" id="RHEA-COMP:10373"/>
        <dbReference type="Rhea" id="RHEA-COMP:10374"/>
        <dbReference type="ChEBI" id="CHEBI:15377"/>
        <dbReference type="ChEBI" id="CHEBI:15378"/>
        <dbReference type="ChEBI" id="CHEBI:28938"/>
        <dbReference type="ChEBI" id="CHEBI:74411"/>
        <dbReference type="ChEBI" id="CHEBI:82852"/>
        <dbReference type="EC" id="3.5.4.33"/>
    </reaction>
</comment>
<keyword evidence="6 8" id="KW-0862">Zinc</keyword>
<dbReference type="GO" id="GO:0002100">
    <property type="term" value="P:tRNA wobble adenosine to inosine editing"/>
    <property type="evidence" value="ECO:0007669"/>
    <property type="project" value="UniProtKB-UniRule"/>
</dbReference>
<gene>
    <name evidence="8 10" type="primary">tadA</name>
    <name evidence="10" type="ORF">ABLG96_03765</name>
</gene>
<dbReference type="SUPFAM" id="SSF53927">
    <property type="entry name" value="Cytidine deaminase-like"/>
    <property type="match status" value="1"/>
</dbReference>
<dbReference type="FunFam" id="3.40.140.10:FF:000005">
    <property type="entry name" value="tRNA-specific adenosine deaminase"/>
    <property type="match status" value="1"/>
</dbReference>
<comment type="similarity">
    <text evidence="1">Belongs to the cytidine and deoxycytidylate deaminase family. ADAT2 subfamily.</text>
</comment>
<evidence type="ECO:0000256" key="7">
    <source>
        <dbReference type="ARBA" id="ARBA00048045"/>
    </source>
</evidence>
<keyword evidence="4 8" id="KW-0479">Metal-binding</keyword>
<dbReference type="InterPro" id="IPR016192">
    <property type="entry name" value="APOBEC/CMP_deaminase_Zn-bd"/>
</dbReference>
<comment type="subunit">
    <text evidence="2 8">Homodimer.</text>
</comment>
<dbReference type="NCBIfam" id="NF008113">
    <property type="entry name" value="PRK10860.1"/>
    <property type="match status" value="1"/>
</dbReference>
<protein>
    <recommendedName>
        <fullName evidence="8">tRNA-specific adenosine deaminase</fullName>
        <ecNumber evidence="8">3.5.4.33</ecNumber>
    </recommendedName>
</protein>
<dbReference type="InterPro" id="IPR028883">
    <property type="entry name" value="tRNA_aden_deaminase"/>
</dbReference>
<evidence type="ECO:0000256" key="6">
    <source>
        <dbReference type="ARBA" id="ARBA00022833"/>
    </source>
</evidence>
<dbReference type="GO" id="GO:0052717">
    <property type="term" value="F:tRNA-specific adenosine-34 deaminase activity"/>
    <property type="evidence" value="ECO:0007669"/>
    <property type="project" value="UniProtKB-UniRule"/>
</dbReference>
<evidence type="ECO:0000256" key="1">
    <source>
        <dbReference type="ARBA" id="ARBA00010669"/>
    </source>
</evidence>
<dbReference type="EMBL" id="CP159218">
    <property type="protein sequence ID" value="XCG65766.1"/>
    <property type="molecule type" value="Genomic_DNA"/>
</dbReference>
<evidence type="ECO:0000256" key="3">
    <source>
        <dbReference type="ARBA" id="ARBA00022694"/>
    </source>
</evidence>
<evidence type="ECO:0000256" key="4">
    <source>
        <dbReference type="ARBA" id="ARBA00022723"/>
    </source>
</evidence>
<keyword evidence="5 8" id="KW-0378">Hydrolase</keyword>
<dbReference type="EC" id="3.5.4.33" evidence="8"/>
<name>A0AAU8DTU3_9ACTN</name>
<evidence type="ECO:0000256" key="5">
    <source>
        <dbReference type="ARBA" id="ARBA00022801"/>
    </source>
</evidence>
<evidence type="ECO:0000313" key="10">
    <source>
        <dbReference type="EMBL" id="XCG65766.1"/>
    </source>
</evidence>
<dbReference type="InterPro" id="IPR058535">
    <property type="entry name" value="MafB19-deam"/>
</dbReference>
<evidence type="ECO:0000259" key="9">
    <source>
        <dbReference type="PROSITE" id="PS51747"/>
    </source>
</evidence>
<feature type="binding site" evidence="8">
    <location>
        <position position="77"/>
    </location>
    <ligand>
        <name>Zn(2+)</name>
        <dbReference type="ChEBI" id="CHEBI:29105"/>
        <note>catalytic</note>
    </ligand>
</feature>
<accession>A0AAU8DTU3</accession>